<proteinExistence type="predicted"/>
<dbReference type="Proteomes" id="UP001225316">
    <property type="component" value="Unassembled WGS sequence"/>
</dbReference>
<evidence type="ECO:0000313" key="2">
    <source>
        <dbReference type="Proteomes" id="UP001225316"/>
    </source>
</evidence>
<comment type="caution">
    <text evidence="1">The sequence shown here is derived from an EMBL/GenBank/DDBJ whole genome shotgun (WGS) entry which is preliminary data.</text>
</comment>
<protein>
    <recommendedName>
        <fullName evidence="3">DUF2846 domain-containing protein</fullName>
    </recommendedName>
</protein>
<accession>A0ABU1AZZ2</accession>
<reference evidence="1 2" key="1">
    <citation type="submission" date="2023-04" db="EMBL/GenBank/DDBJ databases">
        <title>A novel bacteria isolated from coastal sediment.</title>
        <authorList>
            <person name="Liu X.-J."/>
            <person name="Du Z.-J."/>
        </authorList>
    </citation>
    <scope>NUCLEOTIDE SEQUENCE [LARGE SCALE GENOMIC DNA]</scope>
    <source>
        <strain evidence="1 2">SDUM461003</strain>
    </source>
</reference>
<evidence type="ECO:0008006" key="3">
    <source>
        <dbReference type="Google" id="ProtNLM"/>
    </source>
</evidence>
<dbReference type="RefSeq" id="WP_308952615.1">
    <property type="nucleotide sequence ID" value="NZ_JARXHW010000119.1"/>
</dbReference>
<sequence>MKFHFTIISLWLACLAVSNGEIIISNFLAPGGYKEGLAIVTHPPKEATSTTFDFYLTVGDTKVFIYKKEHNEEKRTFTASHPYQVTTIDESGKLVEIQIKKEEAKDFIYRIGLTGHRFTIIETPADHPKLEFKSDSSFIDITEVPSQLESIDNQSH</sequence>
<dbReference type="EMBL" id="JARXHW010000119">
    <property type="protein sequence ID" value="MDQ8209697.1"/>
    <property type="molecule type" value="Genomic_DNA"/>
</dbReference>
<organism evidence="1 2">
    <name type="scientific">Thalassobacterium maritimum</name>
    <dbReference type="NCBI Taxonomy" id="3041265"/>
    <lineage>
        <taxon>Bacteria</taxon>
        <taxon>Pseudomonadati</taxon>
        <taxon>Verrucomicrobiota</taxon>
        <taxon>Opitutia</taxon>
        <taxon>Puniceicoccales</taxon>
        <taxon>Coraliomargaritaceae</taxon>
        <taxon>Thalassobacterium</taxon>
    </lineage>
</organism>
<gene>
    <name evidence="1" type="ORF">QEH52_19420</name>
</gene>
<name>A0ABU1AZZ2_9BACT</name>
<keyword evidence="2" id="KW-1185">Reference proteome</keyword>
<evidence type="ECO:0000313" key="1">
    <source>
        <dbReference type="EMBL" id="MDQ8209697.1"/>
    </source>
</evidence>